<dbReference type="InterPro" id="IPR006311">
    <property type="entry name" value="TAT_signal"/>
</dbReference>
<dbReference type="CDD" id="cd00995">
    <property type="entry name" value="PBP2_NikA_DppA_OppA_like"/>
    <property type="match status" value="1"/>
</dbReference>
<dbReference type="InterPro" id="IPR039424">
    <property type="entry name" value="SBP_5"/>
</dbReference>
<accession>A0A937W1W2</accession>
<dbReference type="EMBL" id="VGLS01000565">
    <property type="protein sequence ID" value="MBM3225409.1"/>
    <property type="molecule type" value="Genomic_DNA"/>
</dbReference>
<evidence type="ECO:0000256" key="2">
    <source>
        <dbReference type="ARBA" id="ARBA00022729"/>
    </source>
</evidence>
<dbReference type="Gene3D" id="3.40.190.10">
    <property type="entry name" value="Periplasmic binding protein-like II"/>
    <property type="match status" value="1"/>
</dbReference>
<evidence type="ECO:0000259" key="3">
    <source>
        <dbReference type="Pfam" id="PF00496"/>
    </source>
</evidence>
<dbReference type="InterPro" id="IPR000914">
    <property type="entry name" value="SBP_5_dom"/>
</dbReference>
<dbReference type="PANTHER" id="PTHR30290">
    <property type="entry name" value="PERIPLASMIC BINDING COMPONENT OF ABC TRANSPORTER"/>
    <property type="match status" value="1"/>
</dbReference>
<dbReference type="AlphaFoldDB" id="A0A937W1W2"/>
<comment type="similarity">
    <text evidence="1">Belongs to the bacterial solute-binding protein 5 family.</text>
</comment>
<protein>
    <submittedName>
        <fullName evidence="4">ABC transporter substrate-binding protein</fullName>
    </submittedName>
</protein>
<evidence type="ECO:0000313" key="4">
    <source>
        <dbReference type="EMBL" id="MBM3225409.1"/>
    </source>
</evidence>
<evidence type="ECO:0000256" key="1">
    <source>
        <dbReference type="ARBA" id="ARBA00005695"/>
    </source>
</evidence>
<feature type="domain" description="Solute-binding protein family 5" evidence="3">
    <location>
        <begin position="97"/>
        <end position="450"/>
    </location>
</feature>
<name>A0A937W1W2_UNCTE</name>
<dbReference type="Proteomes" id="UP000712673">
    <property type="component" value="Unassembled WGS sequence"/>
</dbReference>
<gene>
    <name evidence="4" type="ORF">FJZ47_16620</name>
</gene>
<comment type="caution">
    <text evidence="4">The sequence shown here is derived from an EMBL/GenBank/DDBJ whole genome shotgun (WGS) entry which is preliminary data.</text>
</comment>
<evidence type="ECO:0000313" key="5">
    <source>
        <dbReference type="Proteomes" id="UP000712673"/>
    </source>
</evidence>
<dbReference type="GO" id="GO:1904680">
    <property type="term" value="F:peptide transmembrane transporter activity"/>
    <property type="evidence" value="ECO:0007669"/>
    <property type="project" value="TreeGrafter"/>
</dbReference>
<keyword evidence="2" id="KW-0732">Signal</keyword>
<organism evidence="4 5">
    <name type="scientific">Tectimicrobiota bacterium</name>
    <dbReference type="NCBI Taxonomy" id="2528274"/>
    <lineage>
        <taxon>Bacteria</taxon>
        <taxon>Pseudomonadati</taxon>
        <taxon>Nitrospinota/Tectimicrobiota group</taxon>
        <taxon>Candidatus Tectimicrobiota</taxon>
    </lineage>
</organism>
<dbReference type="Gene3D" id="3.10.105.10">
    <property type="entry name" value="Dipeptide-binding Protein, Domain 3"/>
    <property type="match status" value="1"/>
</dbReference>
<reference evidence="4" key="1">
    <citation type="submission" date="2019-03" db="EMBL/GenBank/DDBJ databases">
        <title>Lake Tanganyika Metagenome-Assembled Genomes (MAGs).</title>
        <authorList>
            <person name="Tran P."/>
        </authorList>
    </citation>
    <scope>NUCLEOTIDE SEQUENCE</scope>
    <source>
        <strain evidence="4">K_DeepCast_65m_m2_066</strain>
    </source>
</reference>
<proteinExistence type="inferred from homology"/>
<dbReference type="PANTHER" id="PTHR30290:SF38">
    <property type="entry name" value="D,D-DIPEPTIDE-BINDING PERIPLASMIC PROTEIN DDPA-RELATED"/>
    <property type="match status" value="1"/>
</dbReference>
<sequence length="532" mass="59318">MSPAEPNPSSTTRRRFLQGALQGTVGALAWHQNWPQRPLALAQQKGGPGGHMTWAIHVTITPSWFDPAETPGLITPFMFLYAVHDALVKPMPEGPMTPCLATHWQESADGLSYEFTLRQGLTFHNGDPFTAEDVQFSFERYKGSGATDLKKHVKAVEIVNPHQVRFHLHAPWADFLTFYATPATGAAWIVPKKYVTSVGDEGFQKHPVGLGPYRFVSHQPGVEAVFEAFPGYWRKAPQVQRLVMRGVPEATTRLAMLKRQEADVAYGMYGAVAEEIQRDSMLKLQPTVPPTPQWMTFTYDLYNSTSPWADKRVRLAANYAFHRQAVNEAETLGYSVLTGSIIPRSFEYALPLEPYAYDPAKAKQLLREAGYPNGFDMGECSVGSVYAGVVEALVNDLTAVGIRGKVRPFERAAFVAGHKDRTFKNLAYQGSGTFGNAATRLEAFVYSKGAYSWLKDPEIDAWYEQQANTRDSKQRQTILHNIQQKLYNEAYFLPIWELGFLCAAGPRVAQSGVGLIRAHSYSAPFEEVQLKS</sequence>
<dbReference type="Pfam" id="PF00496">
    <property type="entry name" value="SBP_bac_5"/>
    <property type="match status" value="1"/>
</dbReference>
<dbReference type="GO" id="GO:0015833">
    <property type="term" value="P:peptide transport"/>
    <property type="evidence" value="ECO:0007669"/>
    <property type="project" value="TreeGrafter"/>
</dbReference>
<dbReference type="PROSITE" id="PS51318">
    <property type="entry name" value="TAT"/>
    <property type="match status" value="1"/>
</dbReference>
<dbReference type="SUPFAM" id="SSF53850">
    <property type="entry name" value="Periplasmic binding protein-like II"/>
    <property type="match status" value="1"/>
</dbReference>